<keyword evidence="1" id="KW-1133">Transmembrane helix</keyword>
<accession>F2Q8Q0</accession>
<keyword evidence="1" id="KW-0472">Membrane</keyword>
<organism evidence="2">
    <name type="scientific">Salmonella enterica VII</name>
    <dbReference type="NCBI Taxonomy" id="59208"/>
    <lineage>
        <taxon>Bacteria</taxon>
        <taxon>Pseudomonadati</taxon>
        <taxon>Pseudomonadota</taxon>
        <taxon>Gammaproteobacteria</taxon>
        <taxon>Enterobacterales</taxon>
        <taxon>Enterobacteriaceae</taxon>
        <taxon>Salmonella</taxon>
    </lineage>
</organism>
<evidence type="ECO:0000313" key="2">
    <source>
        <dbReference type="EMBL" id="CAX67988.1"/>
    </source>
</evidence>
<protein>
    <submittedName>
        <fullName evidence="2">Putative membrane protein</fullName>
    </submittedName>
</protein>
<sequence>MLMKLFSLGPVSLFDFGIATGVIAALLGVFFTCRIVVPPEPESVCELKNTPQGNTAPEKQIWALCEKERKRIKQTR</sequence>
<proteinExistence type="predicted"/>
<name>F2Q8Q0_SALEE</name>
<feature type="transmembrane region" description="Helical" evidence="1">
    <location>
        <begin position="12"/>
        <end position="31"/>
    </location>
</feature>
<gene>
    <name evidence="2" type="ORF">S16_0045</name>
</gene>
<dbReference type="AlphaFoldDB" id="F2Q8Q0"/>
<reference evidence="2" key="1">
    <citation type="submission" date="2009-04" db="EMBL/GenBank/DDBJ databases">
        <title>Novel enterobacterial integrative and conjugative elements (ICEs), including a mobilisable relateive of SPI-7.</title>
        <authorList>
            <person name="Seth-Smith H.M."/>
        </authorList>
    </citation>
    <scope>NUCLEOTIDE SEQUENCE</scope>
    <source>
        <strain evidence="2">SARC16</strain>
    </source>
</reference>
<evidence type="ECO:0000256" key="1">
    <source>
        <dbReference type="SAM" id="Phobius"/>
    </source>
</evidence>
<dbReference type="EMBL" id="FN298495">
    <property type="protein sequence ID" value="CAX67988.1"/>
    <property type="molecule type" value="Genomic_DNA"/>
</dbReference>
<keyword evidence="1" id="KW-0812">Transmembrane</keyword>